<keyword evidence="1" id="KW-1185">Reference proteome</keyword>
<dbReference type="Gene3D" id="1.10.150.240">
    <property type="entry name" value="Putative phosphatase, domain 2"/>
    <property type="match status" value="1"/>
</dbReference>
<dbReference type="SFLD" id="SFLDS00003">
    <property type="entry name" value="Haloacid_Dehalogenase"/>
    <property type="match status" value="1"/>
</dbReference>
<dbReference type="GeneID" id="54366295"/>
<evidence type="ECO:0000313" key="1">
    <source>
        <dbReference type="Proteomes" id="UP000504637"/>
    </source>
</evidence>
<protein>
    <submittedName>
        <fullName evidence="2">Epoxide hydrolase</fullName>
    </submittedName>
</protein>
<keyword evidence="2" id="KW-0378">Hydrolase</keyword>
<gene>
    <name evidence="2" type="ORF">K489DRAFT_432788</name>
</gene>
<sequence>MGAAVYPTVLLFDIGGVCVVSPFQAILDYEKKNGIPVGWVNHSIAHSPSGAWGKIERGQMLLDKSFFAEFKRDLTNEKLWREYHAKLKARSGKPGGSEEAPPIPDINSEQLFWEMMRIARNPDPHMFPALKRLRRAADASEGKLVLGALSNTTIFPPEHPFNDPSTVDGRFNAELRSMFDVHVSSAHVGMRKPEKGIYEYALVRLHEFVKLKGYGMGVRPQDITFLDDIGTNLRTAKQLGFNTIKVQLGKANLAVAELEKLTGLTLSSEKAQL</sequence>
<reference evidence="2" key="3">
    <citation type="submission" date="2025-08" db="UniProtKB">
        <authorList>
            <consortium name="RefSeq"/>
        </authorList>
    </citation>
    <scope>IDENTIFICATION</scope>
    <source>
        <strain evidence="2">CBS 342.82</strain>
    </source>
</reference>
<proteinExistence type="predicted"/>
<reference evidence="2" key="2">
    <citation type="submission" date="2020-04" db="EMBL/GenBank/DDBJ databases">
        <authorList>
            <consortium name="NCBI Genome Project"/>
        </authorList>
    </citation>
    <scope>NUCLEOTIDE SEQUENCE</scope>
    <source>
        <strain evidence="2">CBS 342.82</strain>
    </source>
</reference>
<dbReference type="InterPro" id="IPR052898">
    <property type="entry name" value="ACAD10-like"/>
</dbReference>
<dbReference type="PANTHER" id="PTHR47829:SF1">
    <property type="entry name" value="HAD FAMILY PHOSPHATASE"/>
    <property type="match status" value="1"/>
</dbReference>
<organism evidence="2">
    <name type="scientific">Dissoconium aciculare CBS 342.82</name>
    <dbReference type="NCBI Taxonomy" id="1314786"/>
    <lineage>
        <taxon>Eukaryota</taxon>
        <taxon>Fungi</taxon>
        <taxon>Dikarya</taxon>
        <taxon>Ascomycota</taxon>
        <taxon>Pezizomycotina</taxon>
        <taxon>Dothideomycetes</taxon>
        <taxon>Dothideomycetidae</taxon>
        <taxon>Mycosphaerellales</taxon>
        <taxon>Dissoconiaceae</taxon>
        <taxon>Dissoconium</taxon>
    </lineage>
</organism>
<dbReference type="OrthoDB" id="1694274at2759"/>
<accession>A0A6J3LYM4</accession>
<dbReference type="InterPro" id="IPR023214">
    <property type="entry name" value="HAD_sf"/>
</dbReference>
<dbReference type="InterPro" id="IPR023198">
    <property type="entry name" value="PGP-like_dom2"/>
</dbReference>
<evidence type="ECO:0000313" key="2">
    <source>
        <dbReference type="RefSeq" id="XP_033457902.1"/>
    </source>
</evidence>
<dbReference type="CDD" id="cd02603">
    <property type="entry name" value="HAD_sEH-N_like"/>
    <property type="match status" value="1"/>
</dbReference>
<dbReference type="SUPFAM" id="SSF56784">
    <property type="entry name" value="HAD-like"/>
    <property type="match status" value="1"/>
</dbReference>
<dbReference type="AlphaFoldDB" id="A0A6J3LYM4"/>
<dbReference type="RefSeq" id="XP_033457902.1">
    <property type="nucleotide sequence ID" value="XM_033608495.1"/>
</dbReference>
<dbReference type="PANTHER" id="PTHR47829">
    <property type="entry name" value="HYDROLASE, PUTATIVE (AFU_ORTHOLOGUE AFUA_1G12880)-RELATED"/>
    <property type="match status" value="1"/>
</dbReference>
<dbReference type="Gene3D" id="3.40.50.1000">
    <property type="entry name" value="HAD superfamily/HAD-like"/>
    <property type="match status" value="1"/>
</dbReference>
<dbReference type="Proteomes" id="UP000504637">
    <property type="component" value="Unplaced"/>
</dbReference>
<dbReference type="SFLD" id="SFLDG01129">
    <property type="entry name" value="C1.5:_HAD__Beta-PGM__Phosphata"/>
    <property type="match status" value="1"/>
</dbReference>
<name>A0A6J3LYM4_9PEZI</name>
<reference evidence="2" key="1">
    <citation type="submission" date="2020-01" db="EMBL/GenBank/DDBJ databases">
        <authorList>
            <consortium name="DOE Joint Genome Institute"/>
            <person name="Haridas S."/>
            <person name="Albert R."/>
            <person name="Binder M."/>
            <person name="Bloem J."/>
            <person name="Labutti K."/>
            <person name="Salamov A."/>
            <person name="Andreopoulos B."/>
            <person name="Baker S.E."/>
            <person name="Barry K."/>
            <person name="Bills G."/>
            <person name="Bluhm B.H."/>
            <person name="Cannon C."/>
            <person name="Castanera R."/>
            <person name="Culley D.E."/>
            <person name="Daum C."/>
            <person name="Ezra D."/>
            <person name="Gonzalez J.B."/>
            <person name="Henrissat B."/>
            <person name="Kuo A."/>
            <person name="Liang C."/>
            <person name="Lipzen A."/>
            <person name="Lutzoni F."/>
            <person name="Magnuson J."/>
            <person name="Mondo S."/>
            <person name="Nolan M."/>
            <person name="Ohm R."/>
            <person name="Pangilinan J."/>
            <person name="Park H.-J."/>
            <person name="Ramirez L."/>
            <person name="Alfaro M."/>
            <person name="Sun H."/>
            <person name="Tritt A."/>
            <person name="Yoshinaga Y."/>
            <person name="Zwiers L.-H."/>
            <person name="Turgeon B.G."/>
            <person name="Goodwin S.B."/>
            <person name="Spatafora J.W."/>
            <person name="Crous P.W."/>
            <person name="Grigoriev I.V."/>
        </authorList>
    </citation>
    <scope>NUCLEOTIDE SEQUENCE</scope>
    <source>
        <strain evidence="2">CBS 342.82</strain>
    </source>
</reference>
<dbReference type="GO" id="GO:0016787">
    <property type="term" value="F:hydrolase activity"/>
    <property type="evidence" value="ECO:0007669"/>
    <property type="project" value="UniProtKB-KW"/>
</dbReference>
<dbReference type="InterPro" id="IPR036412">
    <property type="entry name" value="HAD-like_sf"/>
</dbReference>